<keyword evidence="1" id="KW-0812">Transmembrane</keyword>
<dbReference type="AlphaFoldDB" id="A0A0E9U2H1"/>
<reference evidence="2" key="1">
    <citation type="submission" date="2014-11" db="EMBL/GenBank/DDBJ databases">
        <authorList>
            <person name="Amaro Gonzalez C."/>
        </authorList>
    </citation>
    <scope>NUCLEOTIDE SEQUENCE</scope>
</reference>
<evidence type="ECO:0000256" key="1">
    <source>
        <dbReference type="SAM" id="Phobius"/>
    </source>
</evidence>
<accession>A0A0E9U2H1</accession>
<feature type="transmembrane region" description="Helical" evidence="1">
    <location>
        <begin position="29"/>
        <end position="51"/>
    </location>
</feature>
<name>A0A0E9U2H1_ANGAN</name>
<proteinExistence type="predicted"/>
<organism evidence="2">
    <name type="scientific">Anguilla anguilla</name>
    <name type="common">European freshwater eel</name>
    <name type="synonym">Muraena anguilla</name>
    <dbReference type="NCBI Taxonomy" id="7936"/>
    <lineage>
        <taxon>Eukaryota</taxon>
        <taxon>Metazoa</taxon>
        <taxon>Chordata</taxon>
        <taxon>Craniata</taxon>
        <taxon>Vertebrata</taxon>
        <taxon>Euteleostomi</taxon>
        <taxon>Actinopterygii</taxon>
        <taxon>Neopterygii</taxon>
        <taxon>Teleostei</taxon>
        <taxon>Anguilliformes</taxon>
        <taxon>Anguillidae</taxon>
        <taxon>Anguilla</taxon>
    </lineage>
</organism>
<sequence length="57" mass="6593">MMLIIIPQFIMNYKPILKTVEIPIPVSFALIRLFQLFVFLSVLMFAISFSLSDADKK</sequence>
<keyword evidence="1" id="KW-1133">Transmembrane helix</keyword>
<evidence type="ECO:0000313" key="2">
    <source>
        <dbReference type="EMBL" id="JAH60109.1"/>
    </source>
</evidence>
<reference evidence="2" key="2">
    <citation type="journal article" date="2015" name="Fish Shellfish Immunol.">
        <title>Early steps in the European eel (Anguilla anguilla)-Vibrio vulnificus interaction in the gills: Role of the RtxA13 toxin.</title>
        <authorList>
            <person name="Callol A."/>
            <person name="Pajuelo D."/>
            <person name="Ebbesson L."/>
            <person name="Teles M."/>
            <person name="MacKenzie S."/>
            <person name="Amaro C."/>
        </authorList>
    </citation>
    <scope>NUCLEOTIDE SEQUENCE</scope>
</reference>
<dbReference type="EMBL" id="GBXM01048468">
    <property type="protein sequence ID" value="JAH60109.1"/>
    <property type="molecule type" value="Transcribed_RNA"/>
</dbReference>
<keyword evidence="1" id="KW-0472">Membrane</keyword>
<protein>
    <submittedName>
        <fullName evidence="2">Uncharacterized protein</fullName>
    </submittedName>
</protein>